<dbReference type="GO" id="GO:0006352">
    <property type="term" value="P:DNA-templated transcription initiation"/>
    <property type="evidence" value="ECO:0007669"/>
    <property type="project" value="InterPro"/>
</dbReference>
<evidence type="ECO:0000256" key="7">
    <source>
        <dbReference type="SAM" id="Coils"/>
    </source>
</evidence>
<evidence type="ECO:0000256" key="8">
    <source>
        <dbReference type="SAM" id="MobiDB-lite"/>
    </source>
</evidence>
<evidence type="ECO:0000313" key="11">
    <source>
        <dbReference type="EMBL" id="KYG66134.1"/>
    </source>
</evidence>
<name>A0A150WP80_BDEBC</name>
<evidence type="ECO:0000256" key="5">
    <source>
        <dbReference type="ARBA" id="ARBA00023163"/>
    </source>
</evidence>
<dbReference type="InterPro" id="IPR009042">
    <property type="entry name" value="RNA_pol_sigma70_r1_2"/>
</dbReference>
<dbReference type="InterPro" id="IPR007624">
    <property type="entry name" value="RNA_pol_sigma70_r3"/>
</dbReference>
<dbReference type="InterPro" id="IPR014284">
    <property type="entry name" value="RNA_pol_sigma-70_dom"/>
</dbReference>
<dbReference type="PROSITE" id="PS00715">
    <property type="entry name" value="SIGMA70_1"/>
    <property type="match status" value="1"/>
</dbReference>
<evidence type="ECO:0000256" key="3">
    <source>
        <dbReference type="ARBA" id="ARBA00023082"/>
    </source>
</evidence>
<dbReference type="InterPro" id="IPR013325">
    <property type="entry name" value="RNA_pol_sigma_r2"/>
</dbReference>
<dbReference type="InterPro" id="IPR007627">
    <property type="entry name" value="RNA_pol_sigma70_r2"/>
</dbReference>
<dbReference type="PANTHER" id="PTHR30376">
    <property type="entry name" value="SIGMA FACTOR RPOH HEAT SHOCK RELATED"/>
    <property type="match status" value="1"/>
</dbReference>
<evidence type="ECO:0000256" key="2">
    <source>
        <dbReference type="ARBA" id="ARBA00023015"/>
    </source>
</evidence>
<feature type="region of interest" description="Disordered" evidence="8">
    <location>
        <begin position="266"/>
        <end position="293"/>
    </location>
</feature>
<dbReference type="SUPFAM" id="SSF88946">
    <property type="entry name" value="Sigma2 domain of RNA polymerase sigma factors"/>
    <property type="match status" value="1"/>
</dbReference>
<reference evidence="11 12" key="1">
    <citation type="submission" date="2016-03" db="EMBL/GenBank/DDBJ databases">
        <authorList>
            <person name="Ploux O."/>
        </authorList>
    </citation>
    <scope>NUCLEOTIDE SEQUENCE [LARGE SCALE GENOMIC DNA]</scope>
    <source>
        <strain evidence="11 12">R0</strain>
    </source>
</reference>
<sequence>MAKKTTSKTTKTSVKKPVANSVAKKPVEKKASGGAVPKVKPKSVVAEIVEASHPEEINPSVEADKAYAVSSEELEIDDSPVEESKALAVSDTNKSIASTDPLAMYLNEIRRYKVLSREEEMALAKKYFESKDPHAAEALVKSNLRFVVKVAADYSKFGAKMIDLIQEGNVGLMHAVREFNPYKGARLITYAVWWIRGYIQEYLMRQYSMVRIGTTQNQRKLFYQLQKEKDALDAMGIEPNAALISSRLGIPEDEVRDMAMRMSGRDVSLDRPVDDEGTTSLGDLQKSRDDEPLDENLARLEQLEILREKIEEIRPELSERELIILDERILNDDPLTLQEIGEKHGITREAVRQMEARVLKKIKAKMDEAAD</sequence>
<keyword evidence="12" id="KW-1185">Reference proteome</keyword>
<dbReference type="InterPro" id="IPR036388">
    <property type="entry name" value="WH-like_DNA-bd_sf"/>
</dbReference>
<dbReference type="InterPro" id="IPR007630">
    <property type="entry name" value="RNA_pol_sigma70_r4"/>
</dbReference>
<comment type="function">
    <text evidence="6">Sigma factors are initiation factors that promote the attachment of RNA polymerase to specific initiation sites and are then released.</text>
</comment>
<evidence type="ECO:0000313" key="12">
    <source>
        <dbReference type="Proteomes" id="UP000075320"/>
    </source>
</evidence>
<evidence type="ECO:0000256" key="6">
    <source>
        <dbReference type="RuleBase" id="RU362124"/>
    </source>
</evidence>
<dbReference type="NCBIfam" id="NF005143">
    <property type="entry name" value="PRK06596.1"/>
    <property type="match status" value="1"/>
</dbReference>
<dbReference type="Proteomes" id="UP000075320">
    <property type="component" value="Unassembled WGS sequence"/>
</dbReference>
<protein>
    <recommendedName>
        <fullName evidence="6">RNA polymerase sigma factor</fullName>
    </recommendedName>
</protein>
<evidence type="ECO:0000256" key="1">
    <source>
        <dbReference type="ARBA" id="ARBA00007788"/>
    </source>
</evidence>
<dbReference type="AlphaFoldDB" id="A0A150WP80"/>
<keyword evidence="2 6" id="KW-0805">Transcription regulation</keyword>
<dbReference type="Gene3D" id="1.10.10.10">
    <property type="entry name" value="Winged helix-like DNA-binding domain superfamily/Winged helix DNA-binding domain"/>
    <property type="match status" value="2"/>
</dbReference>
<gene>
    <name evidence="11" type="ORF">AZI86_03470</name>
</gene>
<dbReference type="RefSeq" id="WP_061833700.1">
    <property type="nucleotide sequence ID" value="NZ_LUKE01000001.1"/>
</dbReference>
<feature type="domain" description="RNA polymerase sigma-70" evidence="9">
    <location>
        <begin position="163"/>
        <end position="176"/>
    </location>
</feature>
<dbReference type="InterPro" id="IPR013324">
    <property type="entry name" value="RNA_pol_sigma_r3/r4-like"/>
</dbReference>
<dbReference type="OrthoDB" id="5289306at2"/>
<dbReference type="SUPFAM" id="SSF88659">
    <property type="entry name" value="Sigma3 and sigma4 domains of RNA polymerase sigma factors"/>
    <property type="match status" value="1"/>
</dbReference>
<dbReference type="Pfam" id="PF04542">
    <property type="entry name" value="Sigma70_r2"/>
    <property type="match status" value="1"/>
</dbReference>
<dbReference type="PROSITE" id="PS00716">
    <property type="entry name" value="SIGMA70_2"/>
    <property type="match status" value="1"/>
</dbReference>
<dbReference type="PANTHER" id="PTHR30376:SF3">
    <property type="entry name" value="RNA POLYMERASE SIGMA FACTOR RPOH"/>
    <property type="match status" value="1"/>
</dbReference>
<dbReference type="EMBL" id="LUKE01000001">
    <property type="protein sequence ID" value="KYG66134.1"/>
    <property type="molecule type" value="Genomic_DNA"/>
</dbReference>
<evidence type="ECO:0000259" key="10">
    <source>
        <dbReference type="PROSITE" id="PS00716"/>
    </source>
</evidence>
<dbReference type="Pfam" id="PF00140">
    <property type="entry name" value="Sigma70_r1_2"/>
    <property type="match status" value="1"/>
</dbReference>
<dbReference type="GO" id="GO:0003677">
    <property type="term" value="F:DNA binding"/>
    <property type="evidence" value="ECO:0007669"/>
    <property type="project" value="UniProtKB-KW"/>
</dbReference>
<feature type="domain" description="RNA polymerase sigma-70" evidence="10">
    <location>
        <begin position="336"/>
        <end position="362"/>
    </location>
</feature>
<comment type="similarity">
    <text evidence="1 6">Belongs to the sigma-70 factor family.</text>
</comment>
<dbReference type="Pfam" id="PF04545">
    <property type="entry name" value="Sigma70_r4"/>
    <property type="match status" value="1"/>
</dbReference>
<dbReference type="Gene3D" id="1.10.601.10">
    <property type="entry name" value="RNA Polymerase Primary Sigma Factor"/>
    <property type="match status" value="1"/>
</dbReference>
<keyword evidence="7" id="KW-0175">Coiled coil</keyword>
<evidence type="ECO:0000259" key="9">
    <source>
        <dbReference type="PROSITE" id="PS00715"/>
    </source>
</evidence>
<keyword evidence="4 6" id="KW-0238">DNA-binding</keyword>
<dbReference type="GO" id="GO:0016987">
    <property type="term" value="F:sigma factor activity"/>
    <property type="evidence" value="ECO:0007669"/>
    <property type="project" value="UniProtKB-KW"/>
</dbReference>
<dbReference type="InterPro" id="IPR000943">
    <property type="entry name" value="RNA_pol_sigma70"/>
</dbReference>
<keyword evidence="5 6" id="KW-0804">Transcription</keyword>
<dbReference type="PRINTS" id="PR00046">
    <property type="entry name" value="SIGMA70FCT"/>
</dbReference>
<organism evidence="11 12">
    <name type="scientific">Bdellovibrio bacteriovorus</name>
    <dbReference type="NCBI Taxonomy" id="959"/>
    <lineage>
        <taxon>Bacteria</taxon>
        <taxon>Pseudomonadati</taxon>
        <taxon>Bdellovibrionota</taxon>
        <taxon>Bdellovibrionia</taxon>
        <taxon>Bdellovibrionales</taxon>
        <taxon>Pseudobdellovibrionaceae</taxon>
        <taxon>Bdellovibrio</taxon>
    </lineage>
</organism>
<feature type="compositionally biased region" description="Low complexity" evidence="8">
    <location>
        <begin position="7"/>
        <end position="16"/>
    </location>
</feature>
<dbReference type="NCBIfam" id="TIGR02937">
    <property type="entry name" value="sigma70-ECF"/>
    <property type="match status" value="1"/>
</dbReference>
<feature type="region of interest" description="Disordered" evidence="8">
    <location>
        <begin position="1"/>
        <end position="39"/>
    </location>
</feature>
<feature type="coiled-coil region" evidence="7">
    <location>
        <begin position="293"/>
        <end position="320"/>
    </location>
</feature>
<dbReference type="InterPro" id="IPR050813">
    <property type="entry name" value="Sigma-70_Factor"/>
</dbReference>
<evidence type="ECO:0000256" key="4">
    <source>
        <dbReference type="ARBA" id="ARBA00023125"/>
    </source>
</evidence>
<comment type="caution">
    <text evidence="11">The sequence shown here is derived from an EMBL/GenBank/DDBJ whole genome shotgun (WGS) entry which is preliminary data.</text>
</comment>
<accession>A0A150WP80</accession>
<keyword evidence="3 6" id="KW-0731">Sigma factor</keyword>
<dbReference type="Pfam" id="PF04539">
    <property type="entry name" value="Sigma70_r3"/>
    <property type="match status" value="1"/>
</dbReference>
<proteinExistence type="inferred from homology"/>